<dbReference type="SUPFAM" id="SSF56601">
    <property type="entry name" value="beta-lactamase/transpeptidase-like"/>
    <property type="match status" value="1"/>
</dbReference>
<evidence type="ECO:0000313" key="3">
    <source>
        <dbReference type="Proteomes" id="UP000632339"/>
    </source>
</evidence>
<protein>
    <recommendedName>
        <fullName evidence="1">Beta-lactamase-related domain-containing protein</fullName>
    </recommendedName>
</protein>
<proteinExistence type="predicted"/>
<organism evidence="2 3">
    <name type="scientific">Dyadobacter beijingensis</name>
    <dbReference type="NCBI Taxonomy" id="365489"/>
    <lineage>
        <taxon>Bacteria</taxon>
        <taxon>Pseudomonadati</taxon>
        <taxon>Bacteroidota</taxon>
        <taxon>Cytophagia</taxon>
        <taxon>Cytophagales</taxon>
        <taxon>Spirosomataceae</taxon>
        <taxon>Dyadobacter</taxon>
    </lineage>
</organism>
<reference evidence="3" key="1">
    <citation type="journal article" date="2019" name="Int. J. Syst. Evol. Microbiol.">
        <title>The Global Catalogue of Microorganisms (GCM) 10K type strain sequencing project: providing services to taxonomists for standard genome sequencing and annotation.</title>
        <authorList>
            <consortium name="The Broad Institute Genomics Platform"/>
            <consortium name="The Broad Institute Genome Sequencing Center for Infectious Disease"/>
            <person name="Wu L."/>
            <person name="Ma J."/>
        </authorList>
    </citation>
    <scope>NUCLEOTIDE SEQUENCE [LARGE SCALE GENOMIC DNA]</scope>
    <source>
        <strain evidence="3">CGMCC 1.6375</strain>
    </source>
</reference>
<dbReference type="InterPro" id="IPR050491">
    <property type="entry name" value="AmpC-like"/>
</dbReference>
<accession>A0ABQ2IEP3</accession>
<dbReference type="PANTHER" id="PTHR46825:SF9">
    <property type="entry name" value="BETA-LACTAMASE-RELATED DOMAIN-CONTAINING PROTEIN"/>
    <property type="match status" value="1"/>
</dbReference>
<dbReference type="InterPro" id="IPR001466">
    <property type="entry name" value="Beta-lactam-related"/>
</dbReference>
<feature type="domain" description="Beta-lactamase-related" evidence="1">
    <location>
        <begin position="51"/>
        <end position="211"/>
    </location>
</feature>
<dbReference type="Proteomes" id="UP000632339">
    <property type="component" value="Unassembled WGS sequence"/>
</dbReference>
<dbReference type="Pfam" id="PF00144">
    <property type="entry name" value="Beta-lactamase"/>
    <property type="match status" value="1"/>
</dbReference>
<dbReference type="Gene3D" id="3.40.710.10">
    <property type="entry name" value="DD-peptidase/beta-lactamase superfamily"/>
    <property type="match status" value="1"/>
</dbReference>
<dbReference type="InterPro" id="IPR012338">
    <property type="entry name" value="Beta-lactam/transpept-like"/>
</dbReference>
<comment type="caution">
    <text evidence="2">The sequence shown here is derived from an EMBL/GenBank/DDBJ whole genome shotgun (WGS) entry which is preliminary data.</text>
</comment>
<dbReference type="RefSeq" id="WP_026350480.1">
    <property type="nucleotide sequence ID" value="NZ_BMLI01000002.1"/>
</dbReference>
<dbReference type="PANTHER" id="PTHR46825">
    <property type="entry name" value="D-ALANYL-D-ALANINE-CARBOXYPEPTIDASE/ENDOPEPTIDASE AMPH"/>
    <property type="match status" value="1"/>
</dbReference>
<evidence type="ECO:0000259" key="1">
    <source>
        <dbReference type="Pfam" id="PF00144"/>
    </source>
</evidence>
<keyword evidence="3" id="KW-1185">Reference proteome</keyword>
<evidence type="ECO:0000313" key="2">
    <source>
        <dbReference type="EMBL" id="GGN06579.1"/>
    </source>
</evidence>
<sequence>MAIFGLKIPKAMFSTKALFISLFIVSLLEQSVYGQNSATPSTVAALLTELESEMNKQHVAGIMLSIVTKDSVLYSGSLGYADLYRKERLTSHHLFRQASITKLFVALGVINLVKNGKLSLETHLKDIAPEIPFYNPWELAHPVTIEQLLEHSTGFADKSPFEEYNFSGKRLTGLESILIFQKMMSSRWKPGERHAYSGVNYAILGYVVEKIIRTAIGEVPHAKCFFAIGNA</sequence>
<dbReference type="EMBL" id="BMLI01000002">
    <property type="protein sequence ID" value="GGN06579.1"/>
    <property type="molecule type" value="Genomic_DNA"/>
</dbReference>
<name>A0ABQ2IEP3_9BACT</name>
<gene>
    <name evidence="2" type="ORF">GCM10010967_47290</name>
</gene>